<keyword evidence="5" id="KW-1185">Reference proteome</keyword>
<evidence type="ECO:0000313" key="4">
    <source>
        <dbReference type="EMBL" id="SHF03483.1"/>
    </source>
</evidence>
<name>A0A1M4YD29_9CLOT</name>
<protein>
    <submittedName>
        <fullName evidence="4">Formiminotetrahydrofolate cyclodeaminase</fullName>
    </submittedName>
</protein>
<gene>
    <name evidence="4" type="ORF">SAMN02746091_01627</name>
</gene>
<sequence>MKIYENSIEKFLEDLSSSSPAPGGGAVAALSGALAASLSSMVMNLTVNKKKFMEYSDDVKNKFNEYLIKCEELRKEFKEYIEKDVEAFNLVMQAYKMPKETEEEIKERNRAIQRALIEAYGVPYSVAETAFSMFDMVDFIAEYGNKNAITDVGVAAIQIFAAIEAAVLNVRINLASIDDIDLVSDVDMNCKRFLIEAAQRKEEILKKVYQRI</sequence>
<dbReference type="GO" id="GO:0003824">
    <property type="term" value="F:catalytic activity"/>
    <property type="evidence" value="ECO:0007669"/>
    <property type="project" value="InterPro"/>
</dbReference>
<dbReference type="EMBL" id="FQVG01000030">
    <property type="protein sequence ID" value="SHF03483.1"/>
    <property type="molecule type" value="Genomic_DNA"/>
</dbReference>
<evidence type="ECO:0000259" key="3">
    <source>
        <dbReference type="Pfam" id="PF04961"/>
    </source>
</evidence>
<keyword evidence="2" id="KW-0812">Transmembrane</keyword>
<dbReference type="InterPro" id="IPR007044">
    <property type="entry name" value="Cyclodeamin/CycHdrlase"/>
</dbReference>
<dbReference type="Pfam" id="PF04961">
    <property type="entry name" value="FTCD_C"/>
    <property type="match status" value="1"/>
</dbReference>
<evidence type="ECO:0000256" key="1">
    <source>
        <dbReference type="SAM" id="Coils"/>
    </source>
</evidence>
<keyword evidence="2" id="KW-0472">Membrane</keyword>
<dbReference type="InterPro" id="IPR036178">
    <property type="entry name" value="Formintransfe-cycloase-like_sf"/>
</dbReference>
<feature type="coiled-coil region" evidence="1">
    <location>
        <begin position="56"/>
        <end position="83"/>
    </location>
</feature>
<organism evidence="4 5">
    <name type="scientific">Caloramator proteoclasticus DSM 10124</name>
    <dbReference type="NCBI Taxonomy" id="1121262"/>
    <lineage>
        <taxon>Bacteria</taxon>
        <taxon>Bacillati</taxon>
        <taxon>Bacillota</taxon>
        <taxon>Clostridia</taxon>
        <taxon>Eubacteriales</taxon>
        <taxon>Clostridiaceae</taxon>
        <taxon>Caloramator</taxon>
    </lineage>
</organism>
<keyword evidence="1" id="KW-0175">Coiled coil</keyword>
<feature type="transmembrane region" description="Helical" evidence="2">
    <location>
        <begin position="26"/>
        <end position="47"/>
    </location>
</feature>
<evidence type="ECO:0000256" key="2">
    <source>
        <dbReference type="SAM" id="Phobius"/>
    </source>
</evidence>
<dbReference type="RefSeq" id="WP_073248943.1">
    <property type="nucleotide sequence ID" value="NZ_FQVG01000030.1"/>
</dbReference>
<accession>A0A1M4YD29</accession>
<dbReference type="AlphaFoldDB" id="A0A1M4YD29"/>
<evidence type="ECO:0000313" key="5">
    <source>
        <dbReference type="Proteomes" id="UP000184423"/>
    </source>
</evidence>
<dbReference type="Gene3D" id="1.20.120.680">
    <property type="entry name" value="Formiminotetrahydrofolate cyclodeaminase monomer, up-and-down helical bundle"/>
    <property type="match status" value="1"/>
</dbReference>
<reference evidence="5" key="1">
    <citation type="submission" date="2016-11" db="EMBL/GenBank/DDBJ databases">
        <authorList>
            <person name="Varghese N."/>
            <person name="Submissions S."/>
        </authorList>
    </citation>
    <scope>NUCLEOTIDE SEQUENCE [LARGE SCALE GENOMIC DNA]</scope>
    <source>
        <strain evidence="5">DSM 10124</strain>
    </source>
</reference>
<dbReference type="Proteomes" id="UP000184423">
    <property type="component" value="Unassembled WGS sequence"/>
</dbReference>
<dbReference type="SUPFAM" id="SSF101262">
    <property type="entry name" value="Methenyltetrahydrofolate cyclohydrolase-like"/>
    <property type="match status" value="1"/>
</dbReference>
<feature type="domain" description="Cyclodeaminase/cyclohydrolase" evidence="3">
    <location>
        <begin position="7"/>
        <end position="190"/>
    </location>
</feature>
<keyword evidence="2" id="KW-1133">Transmembrane helix</keyword>
<proteinExistence type="predicted"/>